<dbReference type="SUPFAM" id="SSF49503">
    <property type="entry name" value="Cupredoxins"/>
    <property type="match status" value="2"/>
</dbReference>
<dbReference type="EMBL" id="JBHSKX010000004">
    <property type="protein sequence ID" value="MFC5368836.1"/>
    <property type="molecule type" value="Genomic_DNA"/>
</dbReference>
<gene>
    <name evidence="2" type="ORF">ACFPJ5_18075</name>
</gene>
<evidence type="ECO:0000313" key="2">
    <source>
        <dbReference type="EMBL" id="MFC5368836.1"/>
    </source>
</evidence>
<keyword evidence="3" id="KW-1185">Reference proteome</keyword>
<dbReference type="CDD" id="cd13844">
    <property type="entry name" value="CuRO_1_BOD_CotA_like"/>
    <property type="match status" value="1"/>
</dbReference>
<dbReference type="PROSITE" id="PS51318">
    <property type="entry name" value="TAT"/>
    <property type="match status" value="1"/>
</dbReference>
<organism evidence="2 3">
    <name type="scientific">Salinirubrum litoreum</name>
    <dbReference type="NCBI Taxonomy" id="1126234"/>
    <lineage>
        <taxon>Archaea</taxon>
        <taxon>Methanobacteriati</taxon>
        <taxon>Methanobacteriota</taxon>
        <taxon>Stenosarchaea group</taxon>
        <taxon>Halobacteria</taxon>
        <taxon>Halobacteriales</taxon>
        <taxon>Haloferacaceae</taxon>
        <taxon>Salinirubrum</taxon>
    </lineage>
</organism>
<dbReference type="Pfam" id="PF07731">
    <property type="entry name" value="Cu-oxidase_2"/>
    <property type="match status" value="1"/>
</dbReference>
<dbReference type="InterPro" id="IPR006311">
    <property type="entry name" value="TAT_signal"/>
</dbReference>
<evidence type="ECO:0000259" key="1">
    <source>
        <dbReference type="Pfam" id="PF07731"/>
    </source>
</evidence>
<dbReference type="InterPro" id="IPR045087">
    <property type="entry name" value="Cu-oxidase_fam"/>
</dbReference>
<dbReference type="Proteomes" id="UP001596201">
    <property type="component" value="Unassembled WGS sequence"/>
</dbReference>
<sequence length="619" mass="68341">MSTDNTHAESQRQQTVPRRAVLKATAATGLFATVPWSARSVRAETTGPSESSLEVPAEFKWEDPLPRPGVFSPVSRQGGVERYDISMTQFTQAVLPTSMGLETKLWGYGGTYPASSIVARPGRPVAVTYRNQLPTSHLLSVDPRVHGAGEDAPEVRTAVHLHGGVTAPEFDGYPDAWVSPDGETDPDSPVGYEETMYYENEQEPTTLWYHDHAIGITRLNVYAGLAGFYLLREPVENSLPSGDYEIPILLQDRSFNPDGSLFYPDGSDDEFEAEFFGDVPVVNGKAYPYLAVEPRPYRFRILNGSNGRTFNLKLYNETDDSDTNVPLLEQIGVDLGFLDDVVTVGPGGMVPTLLLSGAERADVIVDFSGFEGQEFVLRNGAGIPYAGEEFTTPGEDPDIEVDMPEMLKIEVTKALSEADDSIPAAQFLEIIGRTIDRYDFHPPVTTKGEDRSFTLDSTTLEVAPGVDYDSHFLDLSLWSEEAAVVTPTLGTYEDWEFVNTTGDSHPIHLHLVDFEVVERRAFTWDDGTGDTYADDAQDYMDGVVATKPDIESYITRGGPNSISPNNRNKKDTVLVDPNEIVTVRVPFTGFAGRYVWHCHILEHEDQEMMLPYEVVAPTA</sequence>
<dbReference type="InterPro" id="IPR008972">
    <property type="entry name" value="Cupredoxin"/>
</dbReference>
<dbReference type="PANTHER" id="PTHR48267">
    <property type="entry name" value="CUPREDOXIN SUPERFAMILY PROTEIN"/>
    <property type="match status" value="1"/>
</dbReference>
<protein>
    <submittedName>
        <fullName evidence="2">Multicopper oxidase family protein</fullName>
    </submittedName>
</protein>
<dbReference type="PANTHER" id="PTHR48267:SF1">
    <property type="entry name" value="BILIRUBIN OXIDASE"/>
    <property type="match status" value="1"/>
</dbReference>
<reference evidence="2 3" key="1">
    <citation type="journal article" date="2019" name="Int. J. Syst. Evol. Microbiol.">
        <title>The Global Catalogue of Microorganisms (GCM) 10K type strain sequencing project: providing services to taxonomists for standard genome sequencing and annotation.</title>
        <authorList>
            <consortium name="The Broad Institute Genomics Platform"/>
            <consortium name="The Broad Institute Genome Sequencing Center for Infectious Disease"/>
            <person name="Wu L."/>
            <person name="Ma J."/>
        </authorList>
    </citation>
    <scope>NUCLEOTIDE SEQUENCE [LARGE SCALE GENOMIC DNA]</scope>
    <source>
        <strain evidence="2 3">CGMCC 1.12237</strain>
    </source>
</reference>
<dbReference type="CDD" id="cd13868">
    <property type="entry name" value="CuRO_2_CotA_like"/>
    <property type="match status" value="1"/>
</dbReference>
<name>A0ABD5RG92_9EURY</name>
<dbReference type="InterPro" id="IPR011706">
    <property type="entry name" value="Cu-oxidase_C"/>
</dbReference>
<feature type="domain" description="Plastocyanin-like" evidence="1">
    <location>
        <begin position="474"/>
        <end position="614"/>
    </location>
</feature>
<evidence type="ECO:0000313" key="3">
    <source>
        <dbReference type="Proteomes" id="UP001596201"/>
    </source>
</evidence>
<proteinExistence type="predicted"/>
<dbReference type="AlphaFoldDB" id="A0ABD5RG92"/>
<comment type="caution">
    <text evidence="2">The sequence shown here is derived from an EMBL/GenBank/DDBJ whole genome shotgun (WGS) entry which is preliminary data.</text>
</comment>
<dbReference type="Gene3D" id="2.60.40.420">
    <property type="entry name" value="Cupredoxins - blue copper proteins"/>
    <property type="match status" value="3"/>
</dbReference>
<dbReference type="RefSeq" id="WP_227231403.1">
    <property type="nucleotide sequence ID" value="NZ_JAJCVJ010000003.1"/>
</dbReference>
<accession>A0ABD5RG92</accession>